<feature type="transmembrane region" description="Helical" evidence="6">
    <location>
        <begin position="15"/>
        <end position="35"/>
    </location>
</feature>
<gene>
    <name evidence="7" type="ORF">C7957_10643</name>
</gene>
<dbReference type="GO" id="GO:0015627">
    <property type="term" value="C:type II protein secretion system complex"/>
    <property type="evidence" value="ECO:0007669"/>
    <property type="project" value="InterPro"/>
</dbReference>
<keyword evidence="4 6" id="KW-1133">Transmembrane helix</keyword>
<keyword evidence="2" id="KW-0488">Methylation</keyword>
<dbReference type="GO" id="GO:0015628">
    <property type="term" value="P:protein secretion by the type II secretion system"/>
    <property type="evidence" value="ECO:0007669"/>
    <property type="project" value="InterPro"/>
</dbReference>
<evidence type="ECO:0000256" key="6">
    <source>
        <dbReference type="SAM" id="Phobius"/>
    </source>
</evidence>
<keyword evidence="3 6" id="KW-0812">Transmembrane</keyword>
<accession>A0A4V3CZ75</accession>
<dbReference type="Pfam" id="PF07963">
    <property type="entry name" value="N_methyl"/>
    <property type="match status" value="1"/>
</dbReference>
<comment type="subcellular location">
    <subcellularLocation>
        <location evidence="1">Membrane</location>
        <topology evidence="1">Single-pass membrane protein</topology>
    </subcellularLocation>
</comment>
<evidence type="ECO:0000256" key="1">
    <source>
        <dbReference type="ARBA" id="ARBA00004167"/>
    </source>
</evidence>
<reference evidence="7 8" key="1">
    <citation type="submission" date="2019-03" db="EMBL/GenBank/DDBJ databases">
        <title>Subsurface microbial communities from deep shales in Ohio and West Virginia, USA.</title>
        <authorList>
            <person name="Wrighton K."/>
        </authorList>
    </citation>
    <scope>NUCLEOTIDE SEQUENCE [LARGE SCALE GENOMIC DNA]</scope>
    <source>
        <strain evidence="7 8">MSL 7</strain>
    </source>
</reference>
<dbReference type="InterPro" id="IPR000983">
    <property type="entry name" value="Bac_GSPG_pilin"/>
</dbReference>
<dbReference type="PRINTS" id="PR00813">
    <property type="entry name" value="BCTERIALGSPG"/>
</dbReference>
<organism evidence="7 8">
    <name type="scientific">Halanaerobium saccharolyticum</name>
    <dbReference type="NCBI Taxonomy" id="43595"/>
    <lineage>
        <taxon>Bacteria</taxon>
        <taxon>Bacillati</taxon>
        <taxon>Bacillota</taxon>
        <taxon>Clostridia</taxon>
        <taxon>Halanaerobiales</taxon>
        <taxon>Halanaerobiaceae</taxon>
        <taxon>Halanaerobium</taxon>
    </lineage>
</organism>
<dbReference type="NCBIfam" id="TIGR02532">
    <property type="entry name" value="IV_pilin_GFxxxE"/>
    <property type="match status" value="1"/>
</dbReference>
<dbReference type="InterPro" id="IPR012902">
    <property type="entry name" value="N_methyl_site"/>
</dbReference>
<dbReference type="SUPFAM" id="SSF54523">
    <property type="entry name" value="Pili subunits"/>
    <property type="match status" value="1"/>
</dbReference>
<dbReference type="InterPro" id="IPR045584">
    <property type="entry name" value="Pilin-like"/>
</dbReference>
<name>A0A4V3CZ75_9FIRM</name>
<dbReference type="PANTHER" id="PTHR30093:SF44">
    <property type="entry name" value="TYPE II SECRETION SYSTEM CORE PROTEIN G"/>
    <property type="match status" value="1"/>
</dbReference>
<dbReference type="Proteomes" id="UP000295176">
    <property type="component" value="Unassembled WGS sequence"/>
</dbReference>
<dbReference type="AlphaFoldDB" id="A0A4V3CZ75"/>
<keyword evidence="5 6" id="KW-0472">Membrane</keyword>
<dbReference type="GO" id="GO:0016020">
    <property type="term" value="C:membrane"/>
    <property type="evidence" value="ECO:0007669"/>
    <property type="project" value="UniProtKB-SubCell"/>
</dbReference>
<dbReference type="RefSeq" id="WP_133529981.1">
    <property type="nucleotide sequence ID" value="NZ_SNXX01000006.1"/>
</dbReference>
<evidence type="ECO:0000313" key="8">
    <source>
        <dbReference type="Proteomes" id="UP000295176"/>
    </source>
</evidence>
<comment type="caution">
    <text evidence="7">The sequence shown here is derived from an EMBL/GenBank/DDBJ whole genome shotgun (WGS) entry which is preliminary data.</text>
</comment>
<proteinExistence type="predicted"/>
<evidence type="ECO:0000256" key="3">
    <source>
        <dbReference type="ARBA" id="ARBA00022692"/>
    </source>
</evidence>
<dbReference type="PANTHER" id="PTHR30093">
    <property type="entry name" value="GENERAL SECRETION PATHWAY PROTEIN G"/>
    <property type="match status" value="1"/>
</dbReference>
<evidence type="ECO:0000256" key="5">
    <source>
        <dbReference type="ARBA" id="ARBA00023136"/>
    </source>
</evidence>
<dbReference type="EMBL" id="SNXX01000006">
    <property type="protein sequence ID" value="TDP96948.1"/>
    <property type="molecule type" value="Genomic_DNA"/>
</dbReference>
<evidence type="ECO:0000313" key="7">
    <source>
        <dbReference type="EMBL" id="TDP96948.1"/>
    </source>
</evidence>
<evidence type="ECO:0000256" key="2">
    <source>
        <dbReference type="ARBA" id="ARBA00022481"/>
    </source>
</evidence>
<dbReference type="Gene3D" id="3.30.700.10">
    <property type="entry name" value="Glycoprotein, Type 4 Pilin"/>
    <property type="match status" value="1"/>
</dbReference>
<evidence type="ECO:0000256" key="4">
    <source>
        <dbReference type="ARBA" id="ARBA00022989"/>
    </source>
</evidence>
<protein>
    <submittedName>
        <fullName evidence="7">General secretion pathway protein G</fullName>
    </submittedName>
</protein>
<sequence>MIKLRRITIFSEDGFTLIELLIVIGVLGILAAIAIPRISGITDRAKLAEAQTTIGSIRNSLELIYNDQNSYTSADTGDYKTASALLADTNLNQYLDNLSDKWRYNIAAVTDNYLIEVIGNGSDYPVSLKASLRKGDAAIITTTKNEVITASTLP</sequence>